<dbReference type="PROSITE" id="PS51375">
    <property type="entry name" value="PPR"/>
    <property type="match status" value="3"/>
</dbReference>
<dbReference type="AlphaFoldDB" id="A0A9Q0QRD0"/>
<name>A0A9Q0QRD0_9MAGN</name>
<evidence type="ECO:0000259" key="3">
    <source>
        <dbReference type="Pfam" id="PF14432"/>
    </source>
</evidence>
<dbReference type="InterPro" id="IPR046848">
    <property type="entry name" value="E_motif"/>
</dbReference>
<dbReference type="Pfam" id="PF14432">
    <property type="entry name" value="DYW_deaminase"/>
    <property type="match status" value="1"/>
</dbReference>
<protein>
    <recommendedName>
        <fullName evidence="3">DYW domain-containing protein</fullName>
    </recommendedName>
</protein>
<dbReference type="FunFam" id="1.25.40.10:FF:000404">
    <property type="entry name" value="Pentatricopeptide repeat-containing protein chloroplastic"/>
    <property type="match status" value="1"/>
</dbReference>
<dbReference type="NCBIfam" id="TIGR00756">
    <property type="entry name" value="PPR"/>
    <property type="match status" value="3"/>
</dbReference>
<dbReference type="PANTHER" id="PTHR47926:SF461">
    <property type="entry name" value="PENTATRICOPEPTIDE REPEAT SUPERFAMILY PROTEIN"/>
    <property type="match status" value="1"/>
</dbReference>
<dbReference type="Proteomes" id="UP001141806">
    <property type="component" value="Unassembled WGS sequence"/>
</dbReference>
<dbReference type="Gene3D" id="1.25.40.10">
    <property type="entry name" value="Tetratricopeptide repeat domain"/>
    <property type="match status" value="2"/>
</dbReference>
<sequence length="564" mass="63159">MKVLRQIHAHVITFALPSSSLSFLLNKIVGFCALSPLGDIDHARRVFHHIRNPNIFCWNTMIRGSSLVETPSKEPFFLYRKLLNRCYPNPNSFTLAFVLKACAIVSALNEGLQIHSHALRTGLTSSQFVQTALVNFYSKCEEIGSARRVFDDIPERNLIAWSTMISGYARTGLVNEALILFRGMQKAEISPDEVTLVSVLSACATAGALDIGKWVHAFIDKHIINVDLELGTALVNMYAKCGCIERARKLFDEMPVKDTKAWSSMIVGLAIHGLAGDALDVFSRMEQTKVKPNHVTFIGVLSACAHSGLVTEGQRYWSTMLENGIAPSMEHYGCMVDLLCRAGLLEDAYTFVQTMSVPPNAVIWRTLIVGCKKSGILDRGEIIAKRLLELEPLNGENYILISNFLASRSQWEKVSHMRKKMKEIGVKPIPGCSSIEVDGFVHEFVIGDGSHPEIKGINNVLRDISERVHHAGHQAWTSAVLHDVDEDEKEIALFEHSERLAIAFGLLKTKAPAVIRVVKNLRVCDDCHEVTKMISRLYKREIIVRDRVRFHKFIEGTCSCKDYW</sequence>
<feature type="repeat" description="PPR" evidence="2">
    <location>
        <begin position="293"/>
        <end position="327"/>
    </location>
</feature>
<organism evidence="4 5">
    <name type="scientific">Protea cynaroides</name>
    <dbReference type="NCBI Taxonomy" id="273540"/>
    <lineage>
        <taxon>Eukaryota</taxon>
        <taxon>Viridiplantae</taxon>
        <taxon>Streptophyta</taxon>
        <taxon>Embryophyta</taxon>
        <taxon>Tracheophyta</taxon>
        <taxon>Spermatophyta</taxon>
        <taxon>Magnoliopsida</taxon>
        <taxon>Proteales</taxon>
        <taxon>Proteaceae</taxon>
        <taxon>Protea</taxon>
    </lineage>
</organism>
<dbReference type="Pfam" id="PF13041">
    <property type="entry name" value="PPR_2"/>
    <property type="match status" value="1"/>
</dbReference>
<dbReference type="InterPro" id="IPR002885">
    <property type="entry name" value="PPR_rpt"/>
</dbReference>
<evidence type="ECO:0000256" key="2">
    <source>
        <dbReference type="PROSITE-ProRule" id="PRU00708"/>
    </source>
</evidence>
<dbReference type="OrthoDB" id="185373at2759"/>
<dbReference type="InterPro" id="IPR011990">
    <property type="entry name" value="TPR-like_helical_dom_sf"/>
</dbReference>
<dbReference type="GO" id="GO:0008270">
    <property type="term" value="F:zinc ion binding"/>
    <property type="evidence" value="ECO:0007669"/>
    <property type="project" value="InterPro"/>
</dbReference>
<comment type="caution">
    <text evidence="4">The sequence shown here is derived from an EMBL/GenBank/DDBJ whole genome shotgun (WGS) entry which is preliminary data.</text>
</comment>
<evidence type="ECO:0000313" key="5">
    <source>
        <dbReference type="Proteomes" id="UP001141806"/>
    </source>
</evidence>
<dbReference type="InterPro" id="IPR032867">
    <property type="entry name" value="DYW_dom"/>
</dbReference>
<evidence type="ECO:0000313" key="4">
    <source>
        <dbReference type="EMBL" id="KAJ4969190.1"/>
    </source>
</evidence>
<dbReference type="EMBL" id="JAMYWD010000006">
    <property type="protein sequence ID" value="KAJ4969190.1"/>
    <property type="molecule type" value="Genomic_DNA"/>
</dbReference>
<dbReference type="InterPro" id="IPR046960">
    <property type="entry name" value="PPR_At4g14850-like_plant"/>
</dbReference>
<dbReference type="GO" id="GO:0009451">
    <property type="term" value="P:RNA modification"/>
    <property type="evidence" value="ECO:0007669"/>
    <property type="project" value="InterPro"/>
</dbReference>
<accession>A0A9Q0QRD0</accession>
<feature type="domain" description="DYW" evidence="3">
    <location>
        <begin position="472"/>
        <end position="564"/>
    </location>
</feature>
<proteinExistence type="predicted"/>
<evidence type="ECO:0000256" key="1">
    <source>
        <dbReference type="ARBA" id="ARBA00022737"/>
    </source>
</evidence>
<dbReference type="InterPro" id="IPR046849">
    <property type="entry name" value="E2_motif"/>
</dbReference>
<dbReference type="Pfam" id="PF20431">
    <property type="entry name" value="E_motif"/>
    <property type="match status" value="1"/>
</dbReference>
<reference evidence="4" key="1">
    <citation type="journal article" date="2023" name="Plant J.">
        <title>The genome of the king protea, Protea cynaroides.</title>
        <authorList>
            <person name="Chang J."/>
            <person name="Duong T.A."/>
            <person name="Schoeman C."/>
            <person name="Ma X."/>
            <person name="Roodt D."/>
            <person name="Barker N."/>
            <person name="Li Z."/>
            <person name="Van de Peer Y."/>
            <person name="Mizrachi E."/>
        </authorList>
    </citation>
    <scope>NUCLEOTIDE SEQUENCE</scope>
    <source>
        <tissue evidence="4">Young leaves</tissue>
    </source>
</reference>
<dbReference type="PANTHER" id="PTHR47926">
    <property type="entry name" value="PENTATRICOPEPTIDE REPEAT-CONTAINING PROTEIN"/>
    <property type="match status" value="1"/>
</dbReference>
<dbReference type="Pfam" id="PF12854">
    <property type="entry name" value="PPR_1"/>
    <property type="match status" value="1"/>
</dbReference>
<feature type="repeat" description="PPR" evidence="2">
    <location>
        <begin position="258"/>
        <end position="292"/>
    </location>
</feature>
<keyword evidence="5" id="KW-1185">Reference proteome</keyword>
<dbReference type="Pfam" id="PF20430">
    <property type="entry name" value="Eplus_motif"/>
    <property type="match status" value="1"/>
</dbReference>
<dbReference type="Pfam" id="PF01535">
    <property type="entry name" value="PPR"/>
    <property type="match status" value="2"/>
</dbReference>
<dbReference type="GO" id="GO:0003723">
    <property type="term" value="F:RNA binding"/>
    <property type="evidence" value="ECO:0007669"/>
    <property type="project" value="InterPro"/>
</dbReference>
<gene>
    <name evidence="4" type="ORF">NE237_015891</name>
</gene>
<feature type="repeat" description="PPR" evidence="2">
    <location>
        <begin position="157"/>
        <end position="191"/>
    </location>
</feature>
<dbReference type="FunFam" id="1.25.40.10:FF:000427">
    <property type="entry name" value="Pentatricopeptide repeat-containing protein chloroplastic"/>
    <property type="match status" value="1"/>
</dbReference>
<keyword evidence="1" id="KW-0677">Repeat</keyword>